<reference evidence="2" key="1">
    <citation type="submission" date="2017-06" db="EMBL/GenBank/DDBJ databases">
        <authorList>
            <person name="Varghese N."/>
            <person name="Submissions S."/>
        </authorList>
    </citation>
    <scope>NUCLEOTIDE SEQUENCE [LARGE SCALE GENOMIC DNA]</scope>
    <source>
        <strain evidence="2">DSM 11116</strain>
    </source>
</reference>
<gene>
    <name evidence="1" type="ORF">SAMN06265337_4259</name>
</gene>
<evidence type="ECO:0000313" key="2">
    <source>
        <dbReference type="Proteomes" id="UP000198131"/>
    </source>
</evidence>
<dbReference type="OrthoDB" id="886290at2"/>
<name>A0A212UHC3_9BACT</name>
<evidence type="ECO:0000313" key="1">
    <source>
        <dbReference type="EMBL" id="SNC77659.1"/>
    </source>
</evidence>
<keyword evidence="2" id="KW-1185">Reference proteome</keyword>
<protein>
    <submittedName>
        <fullName evidence="1">Uncharacterized protein</fullName>
    </submittedName>
</protein>
<dbReference type="Proteomes" id="UP000198131">
    <property type="component" value="Unassembled WGS sequence"/>
</dbReference>
<organism evidence="1 2">
    <name type="scientific">Hymenobacter gelipurpurascens</name>
    <dbReference type="NCBI Taxonomy" id="89968"/>
    <lineage>
        <taxon>Bacteria</taxon>
        <taxon>Pseudomonadati</taxon>
        <taxon>Bacteroidota</taxon>
        <taxon>Cytophagia</taxon>
        <taxon>Cytophagales</taxon>
        <taxon>Hymenobacteraceae</taxon>
        <taxon>Hymenobacter</taxon>
    </lineage>
</organism>
<dbReference type="RefSeq" id="WP_141106667.1">
    <property type="nucleotide sequence ID" value="NZ_FYEW01000004.1"/>
</dbReference>
<dbReference type="EMBL" id="FYEW01000004">
    <property type="protein sequence ID" value="SNC77659.1"/>
    <property type="molecule type" value="Genomic_DNA"/>
</dbReference>
<dbReference type="AlphaFoldDB" id="A0A212UHC3"/>
<sequence>MLFLLHLWLSQYPYLADTERGSTQIASAALLMTEDVYRYLPDYERSLLTRVARREITVGHLLAYLRQKDQD</sequence>
<proteinExistence type="predicted"/>
<accession>A0A212UHC3</accession>